<evidence type="ECO:0000313" key="3">
    <source>
        <dbReference type="Proteomes" id="UP001175271"/>
    </source>
</evidence>
<name>A0AA39MB71_9BILA</name>
<feature type="transmembrane region" description="Helical" evidence="1">
    <location>
        <begin position="6"/>
        <end position="29"/>
    </location>
</feature>
<gene>
    <name evidence="2" type="ORF">QR680_010227</name>
</gene>
<evidence type="ECO:0000256" key="1">
    <source>
        <dbReference type="SAM" id="Phobius"/>
    </source>
</evidence>
<keyword evidence="1" id="KW-1133">Transmembrane helix</keyword>
<organism evidence="2 3">
    <name type="scientific">Steinernema hermaphroditum</name>
    <dbReference type="NCBI Taxonomy" id="289476"/>
    <lineage>
        <taxon>Eukaryota</taxon>
        <taxon>Metazoa</taxon>
        <taxon>Ecdysozoa</taxon>
        <taxon>Nematoda</taxon>
        <taxon>Chromadorea</taxon>
        <taxon>Rhabditida</taxon>
        <taxon>Tylenchina</taxon>
        <taxon>Panagrolaimomorpha</taxon>
        <taxon>Strongyloidoidea</taxon>
        <taxon>Steinernematidae</taxon>
        <taxon>Steinernema</taxon>
    </lineage>
</organism>
<protein>
    <recommendedName>
        <fullName evidence="4">G-protein coupled receptors family 1 profile domain-containing protein</fullName>
    </recommendedName>
</protein>
<feature type="transmembrane region" description="Helical" evidence="1">
    <location>
        <begin position="166"/>
        <end position="189"/>
    </location>
</feature>
<dbReference type="Gene3D" id="1.20.1070.10">
    <property type="entry name" value="Rhodopsin 7-helix transmembrane proteins"/>
    <property type="match status" value="1"/>
</dbReference>
<dbReference type="AlphaFoldDB" id="A0AA39MB71"/>
<dbReference type="Proteomes" id="UP001175271">
    <property type="component" value="Unassembled WGS sequence"/>
</dbReference>
<feature type="transmembrane region" description="Helical" evidence="1">
    <location>
        <begin position="235"/>
        <end position="255"/>
    </location>
</feature>
<dbReference type="EMBL" id="JAUCMV010000001">
    <property type="protein sequence ID" value="KAK0427443.1"/>
    <property type="molecule type" value="Genomic_DNA"/>
</dbReference>
<sequence>MFVRIFVVAYNLSVFIIFLPLNIMIIWIICKTKNLRKYWSYRIIANIAMADNILLFTVISAGVMGIWNVSLPVTLLKINMVIIFCVPITESLHSLTLAANRLFVMAGMSSFGRSFVYLILLIISWLFGTIAAVQTFLLIQGPKYNLQTYRYHADKYYSAEMKTARLILYLIALGLALVMYVVVILKIIFQRNKILSEDIKLFIQAVIPFFWLVLFAIVTQYQLITKLHMGELGDVIYTILGRSMPAVHCTVYMIFNRTLRTEVLILLRFRKQITFENTVKRISQNRSTTMYKS</sequence>
<feature type="transmembrane region" description="Helical" evidence="1">
    <location>
        <begin position="115"/>
        <end position="139"/>
    </location>
</feature>
<evidence type="ECO:0000313" key="2">
    <source>
        <dbReference type="EMBL" id="KAK0427443.1"/>
    </source>
</evidence>
<dbReference type="SUPFAM" id="SSF81321">
    <property type="entry name" value="Family A G protein-coupled receptor-like"/>
    <property type="match status" value="1"/>
</dbReference>
<feature type="transmembrane region" description="Helical" evidence="1">
    <location>
        <begin position="41"/>
        <end position="66"/>
    </location>
</feature>
<keyword evidence="1" id="KW-0472">Membrane</keyword>
<proteinExistence type="predicted"/>
<keyword evidence="3" id="KW-1185">Reference proteome</keyword>
<accession>A0AA39MB71</accession>
<evidence type="ECO:0008006" key="4">
    <source>
        <dbReference type="Google" id="ProtNLM"/>
    </source>
</evidence>
<reference evidence="2" key="1">
    <citation type="submission" date="2023-06" db="EMBL/GenBank/DDBJ databases">
        <title>Genomic analysis of the entomopathogenic nematode Steinernema hermaphroditum.</title>
        <authorList>
            <person name="Schwarz E.M."/>
            <person name="Heppert J.K."/>
            <person name="Baniya A."/>
            <person name="Schwartz H.T."/>
            <person name="Tan C.-H."/>
            <person name="Antoshechkin I."/>
            <person name="Sternberg P.W."/>
            <person name="Goodrich-Blair H."/>
            <person name="Dillman A.R."/>
        </authorList>
    </citation>
    <scope>NUCLEOTIDE SEQUENCE</scope>
    <source>
        <strain evidence="2">PS9179</strain>
        <tissue evidence="2">Whole animal</tissue>
    </source>
</reference>
<comment type="caution">
    <text evidence="2">The sequence shown here is derived from an EMBL/GenBank/DDBJ whole genome shotgun (WGS) entry which is preliminary data.</text>
</comment>
<keyword evidence="1" id="KW-0812">Transmembrane</keyword>
<feature type="transmembrane region" description="Helical" evidence="1">
    <location>
        <begin position="201"/>
        <end position="223"/>
    </location>
</feature>